<reference evidence="3" key="2">
    <citation type="journal article" date="2023" name="MicrobiologyOpen">
        <title>Genomics of the tumorigenes clade of the family Rhizobiaceae and description of Rhizobium rhododendri sp. nov.</title>
        <authorList>
            <person name="Kuzmanovic N."/>
            <person name="diCenzo G.C."/>
            <person name="Bunk B."/>
            <person name="Sproeer C."/>
            <person name="Fruehling A."/>
            <person name="Neumann-Schaal M."/>
            <person name="Overmann J."/>
            <person name="Smalla K."/>
        </authorList>
    </citation>
    <scope>NUCLEOTIDE SEQUENCE</scope>
    <source>
        <strain evidence="3">Rho-6.2</strain>
    </source>
</reference>
<keyword evidence="4" id="KW-1185">Reference proteome</keyword>
<feature type="domain" description="GIY-YIG" evidence="2">
    <location>
        <begin position="1"/>
        <end position="77"/>
    </location>
</feature>
<protein>
    <submittedName>
        <fullName evidence="3">GIY-YIG nuclease family protein</fullName>
    </submittedName>
</protein>
<dbReference type="CDD" id="cd10448">
    <property type="entry name" value="GIY-YIG_unchar_3"/>
    <property type="match status" value="1"/>
</dbReference>
<dbReference type="Gene3D" id="3.40.1440.10">
    <property type="entry name" value="GIY-YIG endonuclease"/>
    <property type="match status" value="1"/>
</dbReference>
<comment type="similarity">
    <text evidence="1">Belongs to the UPF0213 family.</text>
</comment>
<evidence type="ECO:0000259" key="2">
    <source>
        <dbReference type="PROSITE" id="PS50164"/>
    </source>
</evidence>
<dbReference type="RefSeq" id="WP_142824654.1">
    <property type="nucleotide sequence ID" value="NZ_CP117267.1"/>
</dbReference>
<reference evidence="3" key="1">
    <citation type="journal article" date="2019" name="Phytopathology">
        <title>A Novel Group of Rhizobium tumorigenes-Like Agrobacteria Associated with Crown Gall Disease of Rhododendron and Blueberry.</title>
        <authorList>
            <person name="Kuzmanovic N."/>
            <person name="Behrens P."/>
            <person name="Idczak E."/>
            <person name="Wagner S."/>
            <person name="Gotz M."/>
            <person name="Sproer C."/>
            <person name="Bunk B."/>
            <person name="Overmann J."/>
            <person name="Smalla K."/>
        </authorList>
    </citation>
    <scope>NUCLEOTIDE SEQUENCE</scope>
    <source>
        <strain evidence="3">Rho-6.2</strain>
    </source>
</reference>
<organism evidence="3 4">
    <name type="scientific">Rhizobium rhododendri</name>
    <dbReference type="NCBI Taxonomy" id="2506430"/>
    <lineage>
        <taxon>Bacteria</taxon>
        <taxon>Pseudomonadati</taxon>
        <taxon>Pseudomonadota</taxon>
        <taxon>Alphaproteobacteria</taxon>
        <taxon>Hyphomicrobiales</taxon>
        <taxon>Rhizobiaceae</taxon>
        <taxon>Rhizobium/Agrobacterium group</taxon>
        <taxon>Rhizobium</taxon>
    </lineage>
</organism>
<dbReference type="Pfam" id="PF01541">
    <property type="entry name" value="GIY-YIG"/>
    <property type="match status" value="1"/>
</dbReference>
<proteinExistence type="inferred from homology"/>
<dbReference type="SUPFAM" id="SSF82771">
    <property type="entry name" value="GIY-YIG endonuclease"/>
    <property type="match status" value="1"/>
</dbReference>
<dbReference type="SMART" id="SM00465">
    <property type="entry name" value="GIYc"/>
    <property type="match status" value="1"/>
</dbReference>
<dbReference type="EMBL" id="CP117267">
    <property type="protein sequence ID" value="WFS22386.1"/>
    <property type="molecule type" value="Genomic_DNA"/>
</dbReference>
<dbReference type="InterPro" id="IPR035901">
    <property type="entry name" value="GIY-YIG_endonuc_sf"/>
</dbReference>
<evidence type="ECO:0000256" key="1">
    <source>
        <dbReference type="ARBA" id="ARBA00007435"/>
    </source>
</evidence>
<dbReference type="PANTHER" id="PTHR34477">
    <property type="entry name" value="UPF0213 PROTEIN YHBQ"/>
    <property type="match status" value="1"/>
</dbReference>
<dbReference type="PROSITE" id="PS50164">
    <property type="entry name" value="GIY_YIG"/>
    <property type="match status" value="1"/>
</dbReference>
<dbReference type="InterPro" id="IPR000305">
    <property type="entry name" value="GIY-YIG_endonuc"/>
</dbReference>
<gene>
    <name evidence="3" type="ORF">PR018_14680</name>
</gene>
<dbReference type="Proteomes" id="UP000318939">
    <property type="component" value="Chromosome"/>
</dbReference>
<evidence type="ECO:0000313" key="4">
    <source>
        <dbReference type="Proteomes" id="UP000318939"/>
    </source>
</evidence>
<dbReference type="PANTHER" id="PTHR34477:SF5">
    <property type="entry name" value="BSL5627 PROTEIN"/>
    <property type="match status" value="1"/>
</dbReference>
<dbReference type="InterPro" id="IPR050190">
    <property type="entry name" value="UPF0213_domain"/>
</dbReference>
<sequence>MTDYTYIVTNHKHGTLYIGVTSDLARRIHEHREALTPGFTATYGCRRLAWYEEHFNIQDAIQREKSLKRWYRQWKIDLIEKTNPDWRDLYYELW</sequence>
<name>A0ABY8IGK7_9HYPH</name>
<accession>A0ABY8IGK7</accession>
<evidence type="ECO:0000313" key="3">
    <source>
        <dbReference type="EMBL" id="WFS22386.1"/>
    </source>
</evidence>